<reference evidence="2" key="1">
    <citation type="journal article" date="2021" name="PeerJ">
        <title>Extensive microbial diversity within the chicken gut microbiome revealed by metagenomics and culture.</title>
        <authorList>
            <person name="Gilroy R."/>
            <person name="Ravi A."/>
            <person name="Getino M."/>
            <person name="Pursley I."/>
            <person name="Horton D.L."/>
            <person name="Alikhan N.F."/>
            <person name="Baker D."/>
            <person name="Gharbi K."/>
            <person name="Hall N."/>
            <person name="Watson M."/>
            <person name="Adriaenssens E.M."/>
            <person name="Foster-Nyarko E."/>
            <person name="Jarju S."/>
            <person name="Secka A."/>
            <person name="Antonio M."/>
            <person name="Oren A."/>
            <person name="Chaudhuri R.R."/>
            <person name="La Ragione R."/>
            <person name="Hildebrand F."/>
            <person name="Pallen M.J."/>
        </authorList>
    </citation>
    <scope>NUCLEOTIDE SEQUENCE</scope>
    <source>
        <strain evidence="2">ChiHecec2B26-446</strain>
    </source>
</reference>
<evidence type="ECO:0000313" key="3">
    <source>
        <dbReference type="Proteomes" id="UP000886752"/>
    </source>
</evidence>
<dbReference type="AlphaFoldDB" id="A0A9D1TQ71"/>
<dbReference type="CDD" id="cd00093">
    <property type="entry name" value="HTH_XRE"/>
    <property type="match status" value="1"/>
</dbReference>
<dbReference type="Gene3D" id="1.10.260.40">
    <property type="entry name" value="lambda repressor-like DNA-binding domains"/>
    <property type="match status" value="1"/>
</dbReference>
<feature type="domain" description="HTH cro/C1-type" evidence="1">
    <location>
        <begin position="17"/>
        <end position="71"/>
    </location>
</feature>
<dbReference type="SMART" id="SM00530">
    <property type="entry name" value="HTH_XRE"/>
    <property type="match status" value="1"/>
</dbReference>
<proteinExistence type="predicted"/>
<name>A0A9D1TQ71_9BACT</name>
<dbReference type="Proteomes" id="UP000886752">
    <property type="component" value="Unassembled WGS sequence"/>
</dbReference>
<organism evidence="2 3">
    <name type="scientific">Candidatus Desulfovibrio intestinipullorum</name>
    <dbReference type="NCBI Taxonomy" id="2838536"/>
    <lineage>
        <taxon>Bacteria</taxon>
        <taxon>Pseudomonadati</taxon>
        <taxon>Thermodesulfobacteriota</taxon>
        <taxon>Desulfovibrionia</taxon>
        <taxon>Desulfovibrionales</taxon>
        <taxon>Desulfovibrionaceae</taxon>
        <taxon>Desulfovibrio</taxon>
    </lineage>
</organism>
<dbReference type="GO" id="GO:0003677">
    <property type="term" value="F:DNA binding"/>
    <property type="evidence" value="ECO:0007669"/>
    <property type="project" value="InterPro"/>
</dbReference>
<evidence type="ECO:0000259" key="1">
    <source>
        <dbReference type="PROSITE" id="PS50943"/>
    </source>
</evidence>
<dbReference type="SUPFAM" id="SSF47413">
    <property type="entry name" value="lambda repressor-like DNA-binding domains"/>
    <property type="match status" value="1"/>
</dbReference>
<dbReference type="Pfam" id="PF01381">
    <property type="entry name" value="HTH_3"/>
    <property type="match status" value="1"/>
</dbReference>
<dbReference type="PROSITE" id="PS50943">
    <property type="entry name" value="HTH_CROC1"/>
    <property type="match status" value="1"/>
</dbReference>
<comment type="caution">
    <text evidence="2">The sequence shown here is derived from an EMBL/GenBank/DDBJ whole genome shotgun (WGS) entry which is preliminary data.</text>
</comment>
<reference evidence="2" key="2">
    <citation type="submission" date="2021-04" db="EMBL/GenBank/DDBJ databases">
        <authorList>
            <person name="Gilroy R."/>
        </authorList>
    </citation>
    <scope>NUCLEOTIDE SEQUENCE</scope>
    <source>
        <strain evidence="2">ChiHecec2B26-446</strain>
    </source>
</reference>
<sequence>MKDSHGHKLAQLVGSNIATRRKLKNWTQAQLGEMLGIGTDSICRIERGVMAPRFQRLEDLAHLLDCSVADLFKTPEELLQSAQYSRQAELANFALDVPSQIARLSEQIIFLTKLLNKDSNVV</sequence>
<evidence type="ECO:0000313" key="2">
    <source>
        <dbReference type="EMBL" id="HIW01445.1"/>
    </source>
</evidence>
<gene>
    <name evidence="2" type="ORF">H9894_09725</name>
</gene>
<dbReference type="InterPro" id="IPR001387">
    <property type="entry name" value="Cro/C1-type_HTH"/>
</dbReference>
<accession>A0A9D1TQ71</accession>
<dbReference type="InterPro" id="IPR010982">
    <property type="entry name" value="Lambda_DNA-bd_dom_sf"/>
</dbReference>
<protein>
    <submittedName>
        <fullName evidence="2">Helix-turn-helix domain-containing protein</fullName>
    </submittedName>
</protein>
<dbReference type="EMBL" id="DXHV01000082">
    <property type="protein sequence ID" value="HIW01445.1"/>
    <property type="molecule type" value="Genomic_DNA"/>
</dbReference>